<comment type="caution">
    <text evidence="3">The sequence shown here is derived from an EMBL/GenBank/DDBJ whole genome shotgun (WGS) entry which is preliminary data.</text>
</comment>
<name>A0A6A4FA81_9STRA</name>
<dbReference type="Proteomes" id="UP000435112">
    <property type="component" value="Unassembled WGS sequence"/>
</dbReference>
<dbReference type="OrthoDB" id="136527at2759"/>
<dbReference type="EMBL" id="QXFU01000660">
    <property type="protein sequence ID" value="KAE9025491.1"/>
    <property type="molecule type" value="Genomic_DNA"/>
</dbReference>
<keyword evidence="5" id="KW-1185">Reference proteome</keyword>
<reference evidence="3 5" key="1">
    <citation type="submission" date="2018-08" db="EMBL/GenBank/DDBJ databases">
        <title>Genomic investigation of the strawberry pathogen Phytophthora fragariae indicates pathogenicity is determined by transcriptional variation in three key races.</title>
        <authorList>
            <person name="Adams T.M."/>
            <person name="Armitage A.D."/>
            <person name="Sobczyk M.K."/>
            <person name="Bates H.J."/>
            <person name="Dunwell J.M."/>
            <person name="Nellist C.F."/>
            <person name="Harrison R.J."/>
        </authorList>
    </citation>
    <scope>NUCLEOTIDE SEQUENCE [LARGE SCALE GENOMIC DNA]</scope>
    <source>
        <strain evidence="2 4">SCRP249</strain>
        <strain evidence="1 6">SCRP324</strain>
        <strain evidence="3 5">SCRP333</strain>
    </source>
</reference>
<sequence>MSARSAIKQFKIDQGGLSTITELLETTEALDPSLMEFDKRLSDRALARIVKDLTSAYYVPNHWTPSTEVWKVLCNDRRIGALLVDITIEMREGEYKLPTVSSYSPNEFKPDYTPLMGPGGRPTALGPPTQVDDTNAVYRPVPTTSWRRC</sequence>
<organism evidence="3 5">
    <name type="scientific">Phytophthora rubi</name>
    <dbReference type="NCBI Taxonomy" id="129364"/>
    <lineage>
        <taxon>Eukaryota</taxon>
        <taxon>Sar</taxon>
        <taxon>Stramenopiles</taxon>
        <taxon>Oomycota</taxon>
        <taxon>Peronosporomycetes</taxon>
        <taxon>Peronosporales</taxon>
        <taxon>Peronosporaceae</taxon>
        <taxon>Phytophthora</taxon>
    </lineage>
</organism>
<evidence type="ECO:0000313" key="4">
    <source>
        <dbReference type="Proteomes" id="UP000429607"/>
    </source>
</evidence>
<dbReference type="Proteomes" id="UP000434957">
    <property type="component" value="Unassembled WGS sequence"/>
</dbReference>
<evidence type="ECO:0000313" key="2">
    <source>
        <dbReference type="EMBL" id="KAE9031122.1"/>
    </source>
</evidence>
<gene>
    <name evidence="2" type="ORF">PR001_g11091</name>
    <name evidence="1" type="ORF">PR002_g11180</name>
    <name evidence="3" type="ORF">PR003_g11755</name>
</gene>
<accession>A0A6A4FA81</accession>
<evidence type="ECO:0000313" key="3">
    <source>
        <dbReference type="EMBL" id="KAE9337948.1"/>
    </source>
</evidence>
<dbReference type="Proteomes" id="UP000429607">
    <property type="component" value="Unassembled WGS sequence"/>
</dbReference>
<evidence type="ECO:0000313" key="5">
    <source>
        <dbReference type="Proteomes" id="UP000434957"/>
    </source>
</evidence>
<dbReference type="EMBL" id="QXFV01000673">
    <property type="protein sequence ID" value="KAE9031122.1"/>
    <property type="molecule type" value="Genomic_DNA"/>
</dbReference>
<dbReference type="AlphaFoldDB" id="A0A6A4FA81"/>
<evidence type="ECO:0000313" key="1">
    <source>
        <dbReference type="EMBL" id="KAE9025491.1"/>
    </source>
</evidence>
<proteinExistence type="predicted"/>
<evidence type="ECO:0000313" key="6">
    <source>
        <dbReference type="Proteomes" id="UP000435112"/>
    </source>
</evidence>
<protein>
    <submittedName>
        <fullName evidence="3">Uncharacterized protein</fullName>
    </submittedName>
</protein>
<dbReference type="EMBL" id="QXFT01000684">
    <property type="protein sequence ID" value="KAE9337948.1"/>
    <property type="molecule type" value="Genomic_DNA"/>
</dbReference>